<reference evidence="2 3" key="1">
    <citation type="submission" date="2023-11" db="EMBL/GenBank/DDBJ databases">
        <title>Halocaridina rubra genome assembly.</title>
        <authorList>
            <person name="Smith C."/>
        </authorList>
    </citation>
    <scope>NUCLEOTIDE SEQUENCE [LARGE SCALE GENOMIC DNA]</scope>
    <source>
        <strain evidence="2">EP-1</strain>
        <tissue evidence="2">Whole</tissue>
    </source>
</reference>
<dbReference type="EMBL" id="JAXCGZ010004440">
    <property type="protein sequence ID" value="KAK7081781.1"/>
    <property type="molecule type" value="Genomic_DNA"/>
</dbReference>
<dbReference type="EMBL" id="JAXCGZ010004440">
    <property type="protein sequence ID" value="KAK7081780.1"/>
    <property type="molecule type" value="Genomic_DNA"/>
</dbReference>
<feature type="non-terminal residue" evidence="2">
    <location>
        <position position="1"/>
    </location>
</feature>
<comment type="caution">
    <text evidence="2">The sequence shown here is derived from an EMBL/GenBank/DDBJ whole genome shotgun (WGS) entry which is preliminary data.</text>
</comment>
<evidence type="ECO:0000313" key="1">
    <source>
        <dbReference type="EMBL" id="KAK7081780.1"/>
    </source>
</evidence>
<evidence type="ECO:0000313" key="3">
    <source>
        <dbReference type="Proteomes" id="UP001381693"/>
    </source>
</evidence>
<sequence>HNEIFSLPEGPEFDSPGVLCTFSLPEPVREKDKRGTAFILLFHPRQLSILREGTICS</sequence>
<name>A0AAN8XCT7_HALRR</name>
<protein>
    <submittedName>
        <fullName evidence="2">Uncharacterized protein</fullName>
    </submittedName>
</protein>
<organism evidence="2 3">
    <name type="scientific">Halocaridina rubra</name>
    <name type="common">Hawaiian red shrimp</name>
    <dbReference type="NCBI Taxonomy" id="373956"/>
    <lineage>
        <taxon>Eukaryota</taxon>
        <taxon>Metazoa</taxon>
        <taxon>Ecdysozoa</taxon>
        <taxon>Arthropoda</taxon>
        <taxon>Crustacea</taxon>
        <taxon>Multicrustacea</taxon>
        <taxon>Malacostraca</taxon>
        <taxon>Eumalacostraca</taxon>
        <taxon>Eucarida</taxon>
        <taxon>Decapoda</taxon>
        <taxon>Pleocyemata</taxon>
        <taxon>Caridea</taxon>
        <taxon>Atyoidea</taxon>
        <taxon>Atyidae</taxon>
        <taxon>Halocaridina</taxon>
    </lineage>
</organism>
<evidence type="ECO:0000313" key="2">
    <source>
        <dbReference type="EMBL" id="KAK7081781.1"/>
    </source>
</evidence>
<accession>A0AAN8XCT7</accession>
<dbReference type="Proteomes" id="UP001381693">
    <property type="component" value="Unassembled WGS sequence"/>
</dbReference>
<keyword evidence="3" id="KW-1185">Reference proteome</keyword>
<gene>
    <name evidence="1" type="ORF">SK128_010552</name>
    <name evidence="2" type="ORF">SK128_010553</name>
</gene>
<dbReference type="AlphaFoldDB" id="A0AAN8XCT7"/>
<proteinExistence type="predicted"/>